<dbReference type="SUPFAM" id="SSF55785">
    <property type="entry name" value="PYP-like sensor domain (PAS domain)"/>
    <property type="match status" value="1"/>
</dbReference>
<evidence type="ECO:0000313" key="13">
    <source>
        <dbReference type="Proteomes" id="UP000293952"/>
    </source>
</evidence>
<dbReference type="InterPro" id="IPR003594">
    <property type="entry name" value="HATPase_dom"/>
</dbReference>
<dbReference type="InterPro" id="IPR000700">
    <property type="entry name" value="PAS-assoc_C"/>
</dbReference>
<evidence type="ECO:0000256" key="5">
    <source>
        <dbReference type="ARBA" id="ARBA00022741"/>
    </source>
</evidence>
<evidence type="ECO:0000256" key="7">
    <source>
        <dbReference type="ARBA" id="ARBA00022840"/>
    </source>
</evidence>
<dbReference type="SMART" id="SM00091">
    <property type="entry name" value="PAS"/>
    <property type="match status" value="1"/>
</dbReference>
<dbReference type="Pfam" id="PF07568">
    <property type="entry name" value="HisKA_2"/>
    <property type="match status" value="1"/>
</dbReference>
<keyword evidence="13" id="KW-1185">Reference proteome</keyword>
<dbReference type="Gene3D" id="3.30.450.20">
    <property type="entry name" value="PAS domain"/>
    <property type="match status" value="2"/>
</dbReference>
<dbReference type="Gene3D" id="3.30.565.10">
    <property type="entry name" value="Histidine kinase-like ATPase, C-terminal domain"/>
    <property type="match status" value="1"/>
</dbReference>
<dbReference type="InterPro" id="IPR035965">
    <property type="entry name" value="PAS-like_dom_sf"/>
</dbReference>
<dbReference type="InterPro" id="IPR000014">
    <property type="entry name" value="PAS"/>
</dbReference>
<dbReference type="RefSeq" id="WP_130093021.1">
    <property type="nucleotide sequence ID" value="NZ_SETE01000002.1"/>
</dbReference>
<evidence type="ECO:0000256" key="2">
    <source>
        <dbReference type="ARBA" id="ARBA00012438"/>
    </source>
</evidence>
<evidence type="ECO:0000256" key="4">
    <source>
        <dbReference type="ARBA" id="ARBA00022679"/>
    </source>
</evidence>
<dbReference type="InterPro" id="IPR011495">
    <property type="entry name" value="Sig_transdc_His_kin_sub2_dim/P"/>
</dbReference>
<dbReference type="GO" id="GO:0005524">
    <property type="term" value="F:ATP binding"/>
    <property type="evidence" value="ECO:0007669"/>
    <property type="project" value="UniProtKB-KW"/>
</dbReference>
<evidence type="ECO:0000256" key="6">
    <source>
        <dbReference type="ARBA" id="ARBA00022777"/>
    </source>
</evidence>
<dbReference type="Pfam" id="PF02518">
    <property type="entry name" value="HATPase_c"/>
    <property type="match status" value="1"/>
</dbReference>
<keyword evidence="6" id="KW-0418">Kinase</keyword>
<keyword evidence="3" id="KW-0597">Phosphoprotein</keyword>
<dbReference type="PANTHER" id="PTHR41523">
    <property type="entry name" value="TWO-COMPONENT SYSTEM SENSOR PROTEIN"/>
    <property type="match status" value="1"/>
</dbReference>
<comment type="caution">
    <text evidence="12">The sequence shown here is derived from an EMBL/GenBank/DDBJ whole genome shotgun (WGS) entry which is preliminary data.</text>
</comment>
<keyword evidence="5" id="KW-0547">Nucleotide-binding</keyword>
<evidence type="ECO:0000256" key="3">
    <source>
        <dbReference type="ARBA" id="ARBA00022553"/>
    </source>
</evidence>
<name>A0A4Q4KNI6_9FLAO</name>
<gene>
    <name evidence="12" type="ORF">ERX46_06470</name>
</gene>
<dbReference type="OrthoDB" id="9804645at2"/>
<evidence type="ECO:0000259" key="11">
    <source>
        <dbReference type="PROSITE" id="PS50113"/>
    </source>
</evidence>
<keyword evidence="7" id="KW-0067">ATP-binding</keyword>
<feature type="coiled-coil region" evidence="9">
    <location>
        <begin position="5"/>
        <end position="32"/>
    </location>
</feature>
<reference evidence="12 13" key="1">
    <citation type="submission" date="2019-02" db="EMBL/GenBank/DDBJ databases">
        <title>Genome sequence of the sea-ice species Brumimicrobium glaciale.</title>
        <authorList>
            <person name="Bowman J.P."/>
        </authorList>
    </citation>
    <scope>NUCLEOTIDE SEQUENCE [LARGE SCALE GENOMIC DNA]</scope>
    <source>
        <strain evidence="12 13">IC156</strain>
    </source>
</reference>
<dbReference type="PROSITE" id="PS50112">
    <property type="entry name" value="PAS"/>
    <property type="match status" value="1"/>
</dbReference>
<evidence type="ECO:0000259" key="10">
    <source>
        <dbReference type="PROSITE" id="PS50112"/>
    </source>
</evidence>
<sequence>MRYELKKLNLVLENAELKLAELKEKVIDLKSPIFYTKESLDAALNDETFYKNILEEKEKVIEETEKFSNVGRWSFDFETMEWSAETYRIFEYPEDFKGTLQDYYLSCIDEITLSRLEEQGRLLKLSHEGRVMNQTIITPSGNKKLLTFSSAPIFNDADEIIGVEGLVKDISENIVGINGLENFFNLSYDLHCIVHLDMYFVKVSPAWSTLLGYSEKELLSHSFLDFIHPDDREESTITSNIIENWDSTRSFENRYIKKSGEVVHLSWNTRLDRETHIAYCTVIDITKSKKEQDELLSKLSSKDLLLREIHHRVKNNLQIISSLLSLQSGANSKEKHLVKLYQDCQNRIKSMAAIHEMFYQSEQLDKIEFGKYIKKLIDDLSNTFSTKDNSIKFSMNVEPVYVNLDTAIPLGLIINEVVTNSIKHGGDEKGNVKILIKMETIEGGRLLMTIGDTGVNSVKNVLNSSDESLGVLLINSLVEQIDGEIKQMDNSEGTTFQFIFSDRSVF</sequence>
<organism evidence="12 13">
    <name type="scientific">Brumimicrobium glaciale</name>
    <dbReference type="NCBI Taxonomy" id="200475"/>
    <lineage>
        <taxon>Bacteria</taxon>
        <taxon>Pseudomonadati</taxon>
        <taxon>Bacteroidota</taxon>
        <taxon>Flavobacteriia</taxon>
        <taxon>Flavobacteriales</taxon>
        <taxon>Crocinitomicaceae</taxon>
        <taxon>Brumimicrobium</taxon>
    </lineage>
</organism>
<dbReference type="Pfam" id="PF08447">
    <property type="entry name" value="PAS_3"/>
    <property type="match status" value="1"/>
</dbReference>
<accession>A0A4Q4KNI6</accession>
<dbReference type="EC" id="2.7.13.3" evidence="2"/>
<protein>
    <recommendedName>
        <fullName evidence="2">histidine kinase</fullName>
        <ecNumber evidence="2">2.7.13.3</ecNumber>
    </recommendedName>
</protein>
<keyword evidence="4" id="KW-0808">Transferase</keyword>
<dbReference type="SUPFAM" id="SSF55874">
    <property type="entry name" value="ATPase domain of HSP90 chaperone/DNA topoisomerase II/histidine kinase"/>
    <property type="match status" value="1"/>
</dbReference>
<dbReference type="EMBL" id="SETE01000002">
    <property type="protein sequence ID" value="RYM35013.1"/>
    <property type="molecule type" value="Genomic_DNA"/>
</dbReference>
<dbReference type="InterPro" id="IPR036890">
    <property type="entry name" value="HATPase_C_sf"/>
</dbReference>
<dbReference type="PANTHER" id="PTHR41523:SF8">
    <property type="entry name" value="ETHYLENE RESPONSE SENSOR PROTEIN"/>
    <property type="match status" value="1"/>
</dbReference>
<evidence type="ECO:0000256" key="1">
    <source>
        <dbReference type="ARBA" id="ARBA00000085"/>
    </source>
</evidence>
<proteinExistence type="predicted"/>
<dbReference type="AlphaFoldDB" id="A0A4Q4KNI6"/>
<comment type="catalytic activity">
    <reaction evidence="1">
        <text>ATP + protein L-histidine = ADP + protein N-phospho-L-histidine.</text>
        <dbReference type="EC" id="2.7.13.3"/>
    </reaction>
</comment>
<dbReference type="NCBIfam" id="TIGR00229">
    <property type="entry name" value="sensory_box"/>
    <property type="match status" value="1"/>
</dbReference>
<keyword evidence="8" id="KW-0843">Virulence</keyword>
<evidence type="ECO:0000256" key="8">
    <source>
        <dbReference type="ARBA" id="ARBA00023026"/>
    </source>
</evidence>
<dbReference type="PROSITE" id="PS50113">
    <property type="entry name" value="PAC"/>
    <property type="match status" value="1"/>
</dbReference>
<evidence type="ECO:0000313" key="12">
    <source>
        <dbReference type="EMBL" id="RYM35013.1"/>
    </source>
</evidence>
<dbReference type="Proteomes" id="UP000293952">
    <property type="component" value="Unassembled WGS sequence"/>
</dbReference>
<dbReference type="InterPro" id="IPR013655">
    <property type="entry name" value="PAS_fold_3"/>
</dbReference>
<keyword evidence="9" id="KW-0175">Coiled coil</keyword>
<feature type="domain" description="PAS" evidence="10">
    <location>
        <begin position="193"/>
        <end position="234"/>
    </location>
</feature>
<feature type="domain" description="PAC" evidence="11">
    <location>
        <begin position="125"/>
        <end position="182"/>
    </location>
</feature>
<dbReference type="CDD" id="cd00130">
    <property type="entry name" value="PAS"/>
    <property type="match status" value="1"/>
</dbReference>
<evidence type="ECO:0000256" key="9">
    <source>
        <dbReference type="SAM" id="Coils"/>
    </source>
</evidence>
<dbReference type="GO" id="GO:0004673">
    <property type="term" value="F:protein histidine kinase activity"/>
    <property type="evidence" value="ECO:0007669"/>
    <property type="project" value="UniProtKB-EC"/>
</dbReference>